<feature type="transmembrane region" description="Helical" evidence="6">
    <location>
        <begin position="77"/>
        <end position="95"/>
    </location>
</feature>
<sequence length="117" mass="12327">MSAASDTGGRQTARSLWLRAALIWLLLNLLLGATIVGAYLPLGDLKLPVALLIAALKAGLVIWIFMEMASASALSRFALLTGLLMAALLFALTYADEATRTHTDDTFPGSAPVQPAD</sequence>
<dbReference type="AlphaFoldDB" id="K2GPL8"/>
<evidence type="ECO:0008006" key="9">
    <source>
        <dbReference type="Google" id="ProtNLM"/>
    </source>
</evidence>
<evidence type="ECO:0000256" key="4">
    <source>
        <dbReference type="ARBA" id="ARBA00022989"/>
    </source>
</evidence>
<evidence type="ECO:0000313" key="8">
    <source>
        <dbReference type="Proteomes" id="UP000006765"/>
    </source>
</evidence>
<evidence type="ECO:0000256" key="5">
    <source>
        <dbReference type="ARBA" id="ARBA00023136"/>
    </source>
</evidence>
<proteinExistence type="predicted"/>
<gene>
    <name evidence="7" type="ORF">OCGS_1439</name>
</gene>
<organism evidence="7 8">
    <name type="scientific">Oceaniovalibus guishaninsula JLT2003</name>
    <dbReference type="NCBI Taxonomy" id="1231392"/>
    <lineage>
        <taxon>Bacteria</taxon>
        <taxon>Pseudomonadati</taxon>
        <taxon>Pseudomonadota</taxon>
        <taxon>Alphaproteobacteria</taxon>
        <taxon>Rhodobacterales</taxon>
        <taxon>Roseobacteraceae</taxon>
        <taxon>Oceaniovalibus</taxon>
    </lineage>
</organism>
<evidence type="ECO:0000256" key="1">
    <source>
        <dbReference type="ARBA" id="ARBA00004651"/>
    </source>
</evidence>
<dbReference type="GO" id="GO:0005886">
    <property type="term" value="C:plasma membrane"/>
    <property type="evidence" value="ECO:0007669"/>
    <property type="project" value="UniProtKB-SubCell"/>
</dbReference>
<keyword evidence="4 6" id="KW-1133">Transmembrane helix</keyword>
<comment type="subcellular location">
    <subcellularLocation>
        <location evidence="1">Cell membrane</location>
        <topology evidence="1">Multi-pass membrane protein</topology>
    </subcellularLocation>
</comment>
<dbReference type="Proteomes" id="UP000006765">
    <property type="component" value="Unassembled WGS sequence"/>
</dbReference>
<accession>K2GPL8</accession>
<evidence type="ECO:0000313" key="7">
    <source>
        <dbReference type="EMBL" id="EKE44601.1"/>
    </source>
</evidence>
<keyword evidence="5 6" id="KW-0472">Membrane</keyword>
<evidence type="ECO:0000256" key="6">
    <source>
        <dbReference type="SAM" id="Phobius"/>
    </source>
</evidence>
<comment type="caution">
    <text evidence="7">The sequence shown here is derived from an EMBL/GenBank/DDBJ whole genome shotgun (WGS) entry which is preliminary data.</text>
</comment>
<feature type="transmembrane region" description="Helical" evidence="6">
    <location>
        <begin position="47"/>
        <end position="65"/>
    </location>
</feature>
<dbReference type="OrthoDB" id="7916717at2"/>
<feature type="transmembrane region" description="Helical" evidence="6">
    <location>
        <begin position="21"/>
        <end position="41"/>
    </location>
</feature>
<dbReference type="Pfam" id="PF03626">
    <property type="entry name" value="COX4_pro"/>
    <property type="match status" value="1"/>
</dbReference>
<dbReference type="RefSeq" id="WP_007426591.1">
    <property type="nucleotide sequence ID" value="NZ_AMGO01000021.1"/>
</dbReference>
<name>K2GPL8_9RHOB</name>
<dbReference type="InterPro" id="IPR005171">
    <property type="entry name" value="Cyt_c_oxidase_su4_prok"/>
</dbReference>
<keyword evidence="2" id="KW-1003">Cell membrane</keyword>
<keyword evidence="8" id="KW-1185">Reference proteome</keyword>
<evidence type="ECO:0000256" key="2">
    <source>
        <dbReference type="ARBA" id="ARBA00022475"/>
    </source>
</evidence>
<evidence type="ECO:0000256" key="3">
    <source>
        <dbReference type="ARBA" id="ARBA00022692"/>
    </source>
</evidence>
<protein>
    <recommendedName>
        <fullName evidence="9">Caa(3)-type oxidase, subunit IV</fullName>
    </recommendedName>
</protein>
<dbReference type="EMBL" id="AMGO01000021">
    <property type="protein sequence ID" value="EKE44601.1"/>
    <property type="molecule type" value="Genomic_DNA"/>
</dbReference>
<dbReference type="NCBIfam" id="TIGR02229">
    <property type="entry name" value="caa3_sub_IV"/>
    <property type="match status" value="1"/>
</dbReference>
<dbReference type="InterPro" id="IPR011743">
    <property type="entry name" value="Caa3_sub_IV"/>
</dbReference>
<reference evidence="7 8" key="1">
    <citation type="journal article" date="2012" name="J. Bacteriol.">
        <title>Draft Genome Sequence of Oceaniovalibus guishaninsula JLT2003T.</title>
        <authorList>
            <person name="Tang K."/>
            <person name="Liu K."/>
            <person name="Jiao N."/>
        </authorList>
    </citation>
    <scope>NUCLEOTIDE SEQUENCE [LARGE SCALE GENOMIC DNA]</scope>
    <source>
        <strain evidence="7 8">JLT2003</strain>
    </source>
</reference>
<dbReference type="STRING" id="1231392.OCGS_1439"/>
<keyword evidence="3 6" id="KW-0812">Transmembrane</keyword>